<dbReference type="GO" id="GO:0004106">
    <property type="term" value="F:chorismate mutase activity"/>
    <property type="evidence" value="ECO:0007669"/>
    <property type="project" value="UniProtKB-EC"/>
</dbReference>
<protein>
    <submittedName>
        <fullName evidence="4">Chorismate mutase</fullName>
        <ecNumber evidence="4">5.4.99.5</ecNumber>
    </submittedName>
</protein>
<dbReference type="AlphaFoldDB" id="A0A9Q4C3J3"/>
<feature type="domain" description="Chorismate mutase" evidence="3">
    <location>
        <begin position="13"/>
        <end position="104"/>
    </location>
</feature>
<dbReference type="NCBIfam" id="TIGR01791">
    <property type="entry name" value="CM_archaeal"/>
    <property type="match status" value="1"/>
</dbReference>
<keyword evidence="5" id="KW-1185">Reference proteome</keyword>
<dbReference type="EMBL" id="RKLV01000003">
    <property type="protein sequence ID" value="MCX2818447.1"/>
    <property type="molecule type" value="Genomic_DNA"/>
</dbReference>
<dbReference type="SMART" id="SM00830">
    <property type="entry name" value="CM_2"/>
    <property type="match status" value="1"/>
</dbReference>
<dbReference type="SUPFAM" id="SSF48600">
    <property type="entry name" value="Chorismate mutase II"/>
    <property type="match status" value="1"/>
</dbReference>
<dbReference type="InterPro" id="IPR010950">
    <property type="entry name" value="Chorismate_mutase_arc"/>
</dbReference>
<keyword evidence="1 4" id="KW-0413">Isomerase</keyword>
<evidence type="ECO:0000256" key="1">
    <source>
        <dbReference type="ARBA" id="ARBA00023235"/>
    </source>
</evidence>
<dbReference type="PANTHER" id="PTHR38041">
    <property type="entry name" value="CHORISMATE MUTASE"/>
    <property type="match status" value="1"/>
</dbReference>
<name>A0A9Q4C3J3_9EURY</name>
<dbReference type="GO" id="GO:0046417">
    <property type="term" value="P:chorismate metabolic process"/>
    <property type="evidence" value="ECO:0007669"/>
    <property type="project" value="InterPro"/>
</dbReference>
<dbReference type="PANTHER" id="PTHR38041:SF1">
    <property type="entry name" value="CHORISMATE MUTASE"/>
    <property type="match status" value="1"/>
</dbReference>
<evidence type="ECO:0000256" key="2">
    <source>
        <dbReference type="SAM" id="MobiDB-lite"/>
    </source>
</evidence>
<dbReference type="GO" id="GO:0009697">
    <property type="term" value="P:salicylic acid biosynthetic process"/>
    <property type="evidence" value="ECO:0007669"/>
    <property type="project" value="TreeGrafter"/>
</dbReference>
<comment type="caution">
    <text evidence="4">The sequence shown here is derived from an EMBL/GenBank/DDBJ whole genome shotgun (WGS) entry which is preliminary data.</text>
</comment>
<dbReference type="EC" id="5.4.99.5" evidence="4"/>
<gene>
    <name evidence="4" type="ORF">EGH25_03650</name>
</gene>
<sequence length="107" mass="12489">MEETRRKGSETRNGQQGSLDELREEIEEIDNGIVESIARRTYVAESIARVKEERGMGIHDPDREEEVLERVEERAESLEVDPETVREVFELLMGMSKDEQRRHTDTD</sequence>
<dbReference type="PROSITE" id="PS51168">
    <property type="entry name" value="CHORISMATE_MUT_2"/>
    <property type="match status" value="1"/>
</dbReference>
<dbReference type="InterPro" id="IPR036263">
    <property type="entry name" value="Chorismate_II_sf"/>
</dbReference>
<dbReference type="InterPro" id="IPR002701">
    <property type="entry name" value="CM_II_prokaryot"/>
</dbReference>
<organism evidence="4 5">
    <name type="scientific">Halorutilus salinus</name>
    <dbReference type="NCBI Taxonomy" id="2487751"/>
    <lineage>
        <taxon>Archaea</taxon>
        <taxon>Methanobacteriati</taxon>
        <taxon>Methanobacteriota</taxon>
        <taxon>Stenosarchaea group</taxon>
        <taxon>Halobacteria</taxon>
        <taxon>Halorutilales</taxon>
        <taxon>Halorutilaceae</taxon>
        <taxon>Halorutilus</taxon>
    </lineage>
</organism>
<dbReference type="InterPro" id="IPR051331">
    <property type="entry name" value="Chorismate_mutase-related"/>
</dbReference>
<dbReference type="Gene3D" id="1.20.59.10">
    <property type="entry name" value="Chorismate mutase"/>
    <property type="match status" value="1"/>
</dbReference>
<dbReference type="Pfam" id="PF01817">
    <property type="entry name" value="CM_2"/>
    <property type="match status" value="1"/>
</dbReference>
<dbReference type="RefSeq" id="WP_266086292.1">
    <property type="nucleotide sequence ID" value="NZ_RKLV01000003.1"/>
</dbReference>
<evidence type="ECO:0000313" key="4">
    <source>
        <dbReference type="EMBL" id="MCX2818447.1"/>
    </source>
</evidence>
<dbReference type="Proteomes" id="UP001149411">
    <property type="component" value="Unassembled WGS sequence"/>
</dbReference>
<feature type="compositionally biased region" description="Basic and acidic residues" evidence="2">
    <location>
        <begin position="1"/>
        <end position="10"/>
    </location>
</feature>
<feature type="region of interest" description="Disordered" evidence="2">
    <location>
        <begin position="1"/>
        <end position="21"/>
    </location>
</feature>
<proteinExistence type="predicted"/>
<evidence type="ECO:0000313" key="5">
    <source>
        <dbReference type="Proteomes" id="UP001149411"/>
    </source>
</evidence>
<accession>A0A9Q4C3J3</accession>
<reference evidence="4" key="1">
    <citation type="submission" date="2022-09" db="EMBL/GenBank/DDBJ databases">
        <title>Haloadaptaus new haloarchaeum isolated from saline soil.</title>
        <authorList>
            <person name="Duran-Viseras A."/>
            <person name="Sanchez-Porro C."/>
            <person name="Ventosa A."/>
        </authorList>
    </citation>
    <scope>NUCLEOTIDE SEQUENCE</scope>
    <source>
        <strain evidence="4">F3-133</strain>
    </source>
</reference>
<dbReference type="NCBIfam" id="NF004925">
    <property type="entry name" value="PRK06285.1"/>
    <property type="match status" value="1"/>
</dbReference>
<evidence type="ECO:0000259" key="3">
    <source>
        <dbReference type="PROSITE" id="PS51168"/>
    </source>
</evidence>
<dbReference type="InterPro" id="IPR036979">
    <property type="entry name" value="CM_dom_sf"/>
</dbReference>